<dbReference type="InterPro" id="IPR024588">
    <property type="entry name" value="YejM_N"/>
</dbReference>
<keyword evidence="1" id="KW-0812">Transmembrane</keyword>
<accession>A0A7H4MP53</accession>
<evidence type="ECO:0000313" key="4">
    <source>
        <dbReference type="Proteomes" id="UP000254545"/>
    </source>
</evidence>
<sequence>MVTLRQPYREKVSQMVSWGHWFALFNMLLAMVLGSRYLFVADWPTTLAGRLFSYVSLVGHFSFLVFTSYVLILFPLTFIVVSQRLMRFLSVILATAGMTLLLIDSEVFTRFHLHLNPVVWELVINPDQNEMARDWQLMFISVPVIFLIEMLFATWSWQKLRSLTRRRHYARPVAWFFFLSFISSHLVYIWADANFYRPITMQRANLPLSYPMTARRFLEKHGLLDAQDYQRRLVEQGAPEAVSVQYPLSNLRYRDLGGGLQRAADHRRQPELFAV</sequence>
<dbReference type="EMBL" id="UGKR01000003">
    <property type="protein sequence ID" value="STS92103.1"/>
    <property type="molecule type" value="Genomic_DNA"/>
</dbReference>
<name>A0A7H4MP53_KLEVA</name>
<proteinExistence type="predicted"/>
<feature type="transmembrane region" description="Helical" evidence="1">
    <location>
        <begin position="85"/>
        <end position="103"/>
    </location>
</feature>
<evidence type="ECO:0000256" key="1">
    <source>
        <dbReference type="SAM" id="Phobius"/>
    </source>
</evidence>
<feature type="transmembrane region" description="Helical" evidence="1">
    <location>
        <begin position="135"/>
        <end position="157"/>
    </location>
</feature>
<dbReference type="Pfam" id="PF11893">
    <property type="entry name" value="DUF3413"/>
    <property type="match status" value="1"/>
</dbReference>
<dbReference type="AlphaFoldDB" id="A0A7H4MP53"/>
<gene>
    <name evidence="3" type="primary">yejM_1</name>
    <name evidence="3" type="ORF">NCTC9177_06033</name>
</gene>
<protein>
    <submittedName>
        <fullName evidence="3">Putative phopshatase/sulfatase</fullName>
    </submittedName>
</protein>
<comment type="caution">
    <text evidence="3">The sequence shown here is derived from an EMBL/GenBank/DDBJ whole genome shotgun (WGS) entry which is preliminary data.</text>
</comment>
<organism evidence="3 4">
    <name type="scientific">Klebsiella variicola</name>
    <dbReference type="NCBI Taxonomy" id="244366"/>
    <lineage>
        <taxon>Bacteria</taxon>
        <taxon>Pseudomonadati</taxon>
        <taxon>Pseudomonadota</taxon>
        <taxon>Gammaproteobacteria</taxon>
        <taxon>Enterobacterales</taxon>
        <taxon>Enterobacteriaceae</taxon>
        <taxon>Klebsiella/Raoultella group</taxon>
        <taxon>Klebsiella</taxon>
        <taxon>Klebsiella pneumoniae complex</taxon>
    </lineage>
</organism>
<feature type="transmembrane region" description="Helical" evidence="1">
    <location>
        <begin position="21"/>
        <end position="39"/>
    </location>
</feature>
<keyword evidence="1" id="KW-0472">Membrane</keyword>
<keyword evidence="1" id="KW-1133">Transmembrane helix</keyword>
<feature type="domain" description="Inner membrane protein YejM N-terminal" evidence="2">
    <location>
        <begin position="6"/>
        <end position="252"/>
    </location>
</feature>
<evidence type="ECO:0000313" key="3">
    <source>
        <dbReference type="EMBL" id="STS92103.1"/>
    </source>
</evidence>
<feature type="transmembrane region" description="Helical" evidence="1">
    <location>
        <begin position="169"/>
        <end position="191"/>
    </location>
</feature>
<feature type="transmembrane region" description="Helical" evidence="1">
    <location>
        <begin position="51"/>
        <end position="73"/>
    </location>
</feature>
<evidence type="ECO:0000259" key="2">
    <source>
        <dbReference type="Pfam" id="PF11893"/>
    </source>
</evidence>
<reference evidence="3 4" key="1">
    <citation type="submission" date="2018-06" db="EMBL/GenBank/DDBJ databases">
        <authorList>
            <consortium name="Pathogen Informatics"/>
            <person name="Doyle S."/>
        </authorList>
    </citation>
    <scope>NUCLEOTIDE SEQUENCE [LARGE SCALE GENOMIC DNA]</scope>
    <source>
        <strain evidence="3 4">NCTC9177</strain>
    </source>
</reference>
<dbReference type="Proteomes" id="UP000254545">
    <property type="component" value="Unassembled WGS sequence"/>
</dbReference>